<proteinExistence type="predicted"/>
<dbReference type="InterPro" id="IPR007314">
    <property type="entry name" value="Cofac_haem-bd_dom"/>
</dbReference>
<reference evidence="2" key="1">
    <citation type="submission" date="2018-06" db="EMBL/GenBank/DDBJ databases">
        <authorList>
            <person name="Zhirakovskaya E."/>
        </authorList>
    </citation>
    <scope>NUCLEOTIDE SEQUENCE</scope>
</reference>
<evidence type="ECO:0000313" key="2">
    <source>
        <dbReference type="EMBL" id="VAW85531.1"/>
    </source>
</evidence>
<dbReference type="CDD" id="cd14727">
    <property type="entry name" value="ChanN-like"/>
    <property type="match status" value="1"/>
</dbReference>
<evidence type="ECO:0000259" key="1">
    <source>
        <dbReference type="Pfam" id="PF04187"/>
    </source>
</evidence>
<name>A0A3B0Z1J0_9ZZZZ</name>
<dbReference type="Gene3D" id="3.40.50.11550">
    <property type="match status" value="1"/>
</dbReference>
<organism evidence="2">
    <name type="scientific">hydrothermal vent metagenome</name>
    <dbReference type="NCBI Taxonomy" id="652676"/>
    <lineage>
        <taxon>unclassified sequences</taxon>
        <taxon>metagenomes</taxon>
        <taxon>ecological metagenomes</taxon>
    </lineage>
</organism>
<dbReference type="AlphaFoldDB" id="A0A3B0Z1J0"/>
<accession>A0A3B0Z1J0</accession>
<protein>
    <recommendedName>
        <fullName evidence="1">Haem-binding uptake Tiki superfamily ChaN domain-containing protein</fullName>
    </recommendedName>
</protein>
<dbReference type="EMBL" id="UOFO01000075">
    <property type="protein sequence ID" value="VAW85531.1"/>
    <property type="molecule type" value="Genomic_DNA"/>
</dbReference>
<sequence length="309" mass="35224">MIFTSVKMNRLIFSKSRLVLLLLLMSLIINTSIAQDNHTCIEPKTWLIPASGHAVDKNSVLNDVLKHRLIMLGEHHQNTEHHSWHLDMISDIDMQKENMELAIEMLPRSAQPVLDQWVSGKLSEAEFIQKSNWNHYWFYDVELYLPVLRYAKEKGIKIHALNVERSLFSAVSEQGWEKIPDAKREGLSKPVAGTKPYLIQLAKSFRRHQPMAHKELKKEVGEKFARFVEVQLLWDRAMAEGINKALNQPHKPVVVSIMGSGHMMNGNGAIHQLAAINDLTPVTLIPWDDHLKCDNLKPGFATYVYGGQG</sequence>
<dbReference type="Pfam" id="PF04187">
    <property type="entry name" value="Cofac_haem_bdg"/>
    <property type="match status" value="1"/>
</dbReference>
<dbReference type="SUPFAM" id="SSF159501">
    <property type="entry name" value="EreA/ChaN-like"/>
    <property type="match status" value="1"/>
</dbReference>
<feature type="domain" description="Haem-binding uptake Tiki superfamily ChaN" evidence="1">
    <location>
        <begin position="61"/>
        <end position="273"/>
    </location>
</feature>
<gene>
    <name evidence="2" type="ORF">MNBD_GAMMA16-157</name>
</gene>